<feature type="compositionally biased region" description="Basic residues" evidence="1">
    <location>
        <begin position="71"/>
        <end position="93"/>
    </location>
</feature>
<feature type="region of interest" description="Disordered" evidence="1">
    <location>
        <begin position="1"/>
        <end position="20"/>
    </location>
</feature>
<dbReference type="AlphaFoldDB" id="A0A4T2C6K1"/>
<feature type="region of interest" description="Disordered" evidence="1">
    <location>
        <begin position="47"/>
        <end position="93"/>
    </location>
</feature>
<accession>A0A4T2C6K1</accession>
<comment type="caution">
    <text evidence="2">The sequence shown here is derived from an EMBL/GenBank/DDBJ whole genome shotgun (WGS) entry which is preliminary data.</text>
</comment>
<feature type="compositionally biased region" description="Basic residues" evidence="1">
    <location>
        <begin position="52"/>
        <end position="63"/>
    </location>
</feature>
<gene>
    <name evidence="2" type="ORF">D4765_07415</name>
</gene>
<dbReference type="Proteomes" id="UP000306192">
    <property type="component" value="Unassembled WGS sequence"/>
</dbReference>
<keyword evidence="3" id="KW-1185">Reference proteome</keyword>
<organism evidence="2 3">
    <name type="scientific">Subtercola vilae</name>
    <dbReference type="NCBI Taxonomy" id="2056433"/>
    <lineage>
        <taxon>Bacteria</taxon>
        <taxon>Bacillati</taxon>
        <taxon>Actinomycetota</taxon>
        <taxon>Actinomycetes</taxon>
        <taxon>Micrococcales</taxon>
        <taxon>Microbacteriaceae</taxon>
        <taxon>Subtercola</taxon>
    </lineage>
</organism>
<sequence>MRRCHRPSARSPRRRRPRCRRPTLCAAGRADRRDGRGFRCEARRARGCGHPTVHRGARGRRPSRFPARSRAGSRRRPARAAAHATRRPPRTRL</sequence>
<name>A0A4T2C6K1_9MICO</name>
<dbReference type="EMBL" id="QYRT01000010">
    <property type="protein sequence ID" value="TIH37858.1"/>
    <property type="molecule type" value="Genomic_DNA"/>
</dbReference>
<evidence type="ECO:0000313" key="2">
    <source>
        <dbReference type="EMBL" id="TIH37858.1"/>
    </source>
</evidence>
<protein>
    <submittedName>
        <fullName evidence="2">Uncharacterized protein</fullName>
    </submittedName>
</protein>
<evidence type="ECO:0000256" key="1">
    <source>
        <dbReference type="SAM" id="MobiDB-lite"/>
    </source>
</evidence>
<proteinExistence type="predicted"/>
<evidence type="ECO:0000313" key="3">
    <source>
        <dbReference type="Proteomes" id="UP000306192"/>
    </source>
</evidence>
<reference evidence="2 3" key="1">
    <citation type="journal article" date="2019" name="Microorganisms">
        <title>Systematic Affiliation and Genome Analysis of Subtercola vilae DB165(T) with Particular Emphasis on Cold Adaptation of an Isolate from a High-Altitude Cold Volcano Lake.</title>
        <authorList>
            <person name="Villalobos A.S."/>
            <person name="Wiese J."/>
            <person name="Imhoff J.F."/>
            <person name="Dorador C."/>
            <person name="Keller A."/>
            <person name="Hentschel U."/>
        </authorList>
    </citation>
    <scope>NUCLEOTIDE SEQUENCE [LARGE SCALE GENOMIC DNA]</scope>
    <source>
        <strain evidence="2 3">DB165</strain>
    </source>
</reference>